<comment type="caution">
    <text evidence="1">The sequence shown here is derived from an EMBL/GenBank/DDBJ whole genome shotgun (WGS) entry which is preliminary data.</text>
</comment>
<dbReference type="AlphaFoldDB" id="A0A1A6XLL6"/>
<reference evidence="1 2" key="1">
    <citation type="submission" date="2016-05" db="EMBL/GenBank/DDBJ databases">
        <title>Draft Genome Sequences of Stenotrophomonas maltophilia Strains Sm32COP, Sm41DVV, Sm46PAILV, SmF3, SmF22, SmSOFb1 and SmCVFa1, Isolated from Different Manures, in France.</title>
        <authorList>
            <person name="Nazaret S."/>
            <person name="Bodilis J."/>
        </authorList>
    </citation>
    <scope>NUCLEOTIDE SEQUENCE [LARGE SCALE GENOMIC DNA]</scope>
    <source>
        <strain evidence="1 2">Sm46PAILV</strain>
    </source>
</reference>
<dbReference type="EMBL" id="LYVJ01000015">
    <property type="protein sequence ID" value="OBU64377.1"/>
    <property type="molecule type" value="Genomic_DNA"/>
</dbReference>
<sequence length="112" mass="12278">MAAGPTQRRGRTRQTGGSAFAHLYGTARWQRTRKAQLEREPLCSRCKARGHVTVATVCNHTNGHPAGETEEMFWAGPFDSQCANCHSSDQARLERGAAQVRGCDTDGWPIGH</sequence>
<organism evidence="1 2">
    <name type="scientific">Stenotrophomonas maltophilia</name>
    <name type="common">Pseudomonas maltophilia</name>
    <name type="synonym">Xanthomonas maltophilia</name>
    <dbReference type="NCBI Taxonomy" id="40324"/>
    <lineage>
        <taxon>Bacteria</taxon>
        <taxon>Pseudomonadati</taxon>
        <taxon>Pseudomonadota</taxon>
        <taxon>Gammaproteobacteria</taxon>
        <taxon>Lysobacterales</taxon>
        <taxon>Lysobacteraceae</taxon>
        <taxon>Stenotrophomonas</taxon>
        <taxon>Stenotrophomonas maltophilia group</taxon>
    </lineage>
</organism>
<evidence type="ECO:0000313" key="2">
    <source>
        <dbReference type="Proteomes" id="UP000092256"/>
    </source>
</evidence>
<name>A0A1A6XLL6_STEMA</name>
<evidence type="ECO:0000313" key="1">
    <source>
        <dbReference type="EMBL" id="OBU64377.1"/>
    </source>
</evidence>
<protein>
    <recommendedName>
        <fullName evidence="3">HNH endonuclease</fullName>
    </recommendedName>
</protein>
<proteinExistence type="predicted"/>
<evidence type="ECO:0008006" key="3">
    <source>
        <dbReference type="Google" id="ProtNLM"/>
    </source>
</evidence>
<dbReference type="Proteomes" id="UP000092256">
    <property type="component" value="Unassembled WGS sequence"/>
</dbReference>
<accession>A0A1A6XLL6</accession>
<gene>
    <name evidence="1" type="ORF">A9K58_17450</name>
</gene>